<keyword evidence="5" id="KW-0862">Zinc</keyword>
<dbReference type="AlphaFoldDB" id="A0AAE0SWV8"/>
<dbReference type="Gene3D" id="3.30.160.60">
    <property type="entry name" value="Classic Zinc Finger"/>
    <property type="match status" value="3"/>
</dbReference>
<dbReference type="PROSITE" id="PS50157">
    <property type="entry name" value="ZINC_FINGER_C2H2_2"/>
    <property type="match status" value="6"/>
</dbReference>
<evidence type="ECO:0000313" key="9">
    <source>
        <dbReference type="EMBL" id="KAK3599110.1"/>
    </source>
</evidence>
<dbReference type="Proteomes" id="UP001195483">
    <property type="component" value="Unassembled WGS sequence"/>
</dbReference>
<dbReference type="SMART" id="SM00355">
    <property type="entry name" value="ZnF_C2H2"/>
    <property type="match status" value="7"/>
</dbReference>
<dbReference type="GO" id="GO:0010468">
    <property type="term" value="P:regulation of gene expression"/>
    <property type="evidence" value="ECO:0007669"/>
    <property type="project" value="TreeGrafter"/>
</dbReference>
<evidence type="ECO:0000259" key="8">
    <source>
        <dbReference type="PROSITE" id="PS50157"/>
    </source>
</evidence>
<protein>
    <recommendedName>
        <fullName evidence="8">C2H2-type domain-containing protein</fullName>
    </recommendedName>
</protein>
<feature type="domain" description="C2H2-type" evidence="8">
    <location>
        <begin position="633"/>
        <end position="661"/>
    </location>
</feature>
<evidence type="ECO:0000256" key="1">
    <source>
        <dbReference type="ARBA" id="ARBA00004123"/>
    </source>
</evidence>
<dbReference type="InterPro" id="IPR036236">
    <property type="entry name" value="Znf_C2H2_sf"/>
</dbReference>
<feature type="domain" description="C2H2-type" evidence="8">
    <location>
        <begin position="547"/>
        <end position="575"/>
    </location>
</feature>
<feature type="domain" description="C2H2-type" evidence="8">
    <location>
        <begin position="662"/>
        <end position="691"/>
    </location>
</feature>
<feature type="domain" description="C2H2-type" evidence="8">
    <location>
        <begin position="342"/>
        <end position="369"/>
    </location>
</feature>
<evidence type="ECO:0000256" key="2">
    <source>
        <dbReference type="ARBA" id="ARBA00022723"/>
    </source>
</evidence>
<dbReference type="InterPro" id="IPR013087">
    <property type="entry name" value="Znf_C2H2_type"/>
</dbReference>
<gene>
    <name evidence="9" type="ORF">CHS0354_016368</name>
</gene>
<evidence type="ECO:0000313" key="10">
    <source>
        <dbReference type="Proteomes" id="UP001195483"/>
    </source>
</evidence>
<evidence type="ECO:0000256" key="7">
    <source>
        <dbReference type="PROSITE-ProRule" id="PRU00042"/>
    </source>
</evidence>
<dbReference type="SUPFAM" id="SSF57667">
    <property type="entry name" value="beta-beta-alpha zinc fingers"/>
    <property type="match status" value="4"/>
</dbReference>
<evidence type="ECO:0000256" key="4">
    <source>
        <dbReference type="ARBA" id="ARBA00022771"/>
    </source>
</evidence>
<sequence length="691" mass="77877">MGSADVKGIIYLSANILQIYETIRAKANKDSDAFIEHLLNLHVRWAQRKIGISVAETLARRFSGIEQEMKMNSDSLMEHLISLYNGEFDGVKDEHGDVEDYSQDASSSSSIPESFLSHYRSKEIPYMSRSVTSNPLKSSHCRKDRDQLLKESSHVTDTSTFPSITNDSVLPSIHLSNAAGERSNKSLEHFEMSGEYEEVGTKRRTSEQCHNPVFFGTSFNSAYQPSGKDSETLKQSSDLSVGNDACYSLHSVSHNGTDFPKNMDTLPEDLIIVNIKEEMDASNFELTGVDQGEKVGREKATNSIQQITGVGDNESNNFTLTDSVRFQDLQQSVHVGGKTKTYKCFICQKQFRTLSTYRYHVPTHKTQQGFKCRLCSHIFPCLSLLRFHMRSHTENNTSTSAVHLDDLERDTTVVGSYEPLPGELEWISEDEDQLSVTTDDSKDLEGTVSNLVDNRLDEWKSSGKSASTQNTDRWAVNRFQAMALGPSSSFTDGSIHGMTITDENGMLKIIKDVALSLKHSTPDGFSTLNHQTKVQNCQKKTKTNTSCVCSSCGKIFACRQNLKRHEEVKHNGNYKHICTYCSKGFHKKRSLLEHMQSHAGIKSEQCSKCGRRYSSSETRQRHENQCEGIYKENVCMVCKSSFSSKRALVDHVKGKHTKQNRYSCERCCATFSWRSSLRNHRKFCFIASSQC</sequence>
<evidence type="ECO:0000256" key="3">
    <source>
        <dbReference type="ARBA" id="ARBA00022737"/>
    </source>
</evidence>
<dbReference type="InterPro" id="IPR050331">
    <property type="entry name" value="Zinc_finger"/>
</dbReference>
<keyword evidence="3" id="KW-0677">Repeat</keyword>
<dbReference type="EMBL" id="JAEAOA010001012">
    <property type="protein sequence ID" value="KAK3599110.1"/>
    <property type="molecule type" value="Genomic_DNA"/>
</dbReference>
<keyword evidence="10" id="KW-1185">Reference proteome</keyword>
<feature type="domain" description="C2H2-type" evidence="8">
    <location>
        <begin position="370"/>
        <end position="397"/>
    </location>
</feature>
<reference evidence="9" key="2">
    <citation type="journal article" date="2021" name="Genome Biol. Evol.">
        <title>Developing a high-quality reference genome for a parasitic bivalve with doubly uniparental inheritance (Bivalvia: Unionida).</title>
        <authorList>
            <person name="Smith C.H."/>
        </authorList>
    </citation>
    <scope>NUCLEOTIDE SEQUENCE</scope>
    <source>
        <strain evidence="9">CHS0354</strain>
        <tissue evidence="9">Mantle</tissue>
    </source>
</reference>
<keyword evidence="2" id="KW-0479">Metal-binding</keyword>
<evidence type="ECO:0000256" key="5">
    <source>
        <dbReference type="ARBA" id="ARBA00022833"/>
    </source>
</evidence>
<reference evidence="9" key="3">
    <citation type="submission" date="2023-05" db="EMBL/GenBank/DDBJ databases">
        <authorList>
            <person name="Smith C.H."/>
        </authorList>
    </citation>
    <scope>NUCLEOTIDE SEQUENCE</scope>
    <source>
        <strain evidence="9">CHS0354</strain>
        <tissue evidence="9">Mantle</tissue>
    </source>
</reference>
<name>A0AAE0SWV8_9BIVA</name>
<proteinExistence type="predicted"/>
<reference evidence="9" key="1">
    <citation type="journal article" date="2021" name="Genome Biol. Evol.">
        <title>A High-Quality Reference Genome for a Parasitic Bivalve with Doubly Uniparental Inheritance (Bivalvia: Unionida).</title>
        <authorList>
            <person name="Smith C.H."/>
        </authorList>
    </citation>
    <scope>NUCLEOTIDE SEQUENCE</scope>
    <source>
        <strain evidence="9">CHS0354</strain>
    </source>
</reference>
<feature type="domain" description="C2H2-type" evidence="8">
    <location>
        <begin position="576"/>
        <end position="603"/>
    </location>
</feature>
<comment type="subcellular location">
    <subcellularLocation>
        <location evidence="1">Nucleus</location>
    </subcellularLocation>
</comment>
<organism evidence="9 10">
    <name type="scientific">Potamilus streckersoni</name>
    <dbReference type="NCBI Taxonomy" id="2493646"/>
    <lineage>
        <taxon>Eukaryota</taxon>
        <taxon>Metazoa</taxon>
        <taxon>Spiralia</taxon>
        <taxon>Lophotrochozoa</taxon>
        <taxon>Mollusca</taxon>
        <taxon>Bivalvia</taxon>
        <taxon>Autobranchia</taxon>
        <taxon>Heteroconchia</taxon>
        <taxon>Palaeoheterodonta</taxon>
        <taxon>Unionida</taxon>
        <taxon>Unionoidea</taxon>
        <taxon>Unionidae</taxon>
        <taxon>Ambleminae</taxon>
        <taxon>Lampsilini</taxon>
        <taxon>Potamilus</taxon>
    </lineage>
</organism>
<keyword evidence="4 7" id="KW-0863">Zinc-finger</keyword>
<dbReference type="PANTHER" id="PTHR16515:SF66">
    <property type="entry name" value="C2H2-TYPE DOMAIN-CONTAINING PROTEIN"/>
    <property type="match status" value="1"/>
</dbReference>
<dbReference type="PANTHER" id="PTHR16515">
    <property type="entry name" value="PR DOMAIN ZINC FINGER PROTEIN"/>
    <property type="match status" value="1"/>
</dbReference>
<keyword evidence="6" id="KW-0539">Nucleus</keyword>
<accession>A0AAE0SWV8</accession>
<comment type="caution">
    <text evidence="9">The sequence shown here is derived from an EMBL/GenBank/DDBJ whole genome shotgun (WGS) entry which is preliminary data.</text>
</comment>
<dbReference type="GO" id="GO:0005634">
    <property type="term" value="C:nucleus"/>
    <property type="evidence" value="ECO:0007669"/>
    <property type="project" value="UniProtKB-SubCell"/>
</dbReference>
<evidence type="ECO:0000256" key="6">
    <source>
        <dbReference type="ARBA" id="ARBA00023242"/>
    </source>
</evidence>
<dbReference type="PROSITE" id="PS00028">
    <property type="entry name" value="ZINC_FINGER_C2H2_1"/>
    <property type="match status" value="5"/>
</dbReference>
<dbReference type="GO" id="GO:0008270">
    <property type="term" value="F:zinc ion binding"/>
    <property type="evidence" value="ECO:0007669"/>
    <property type="project" value="UniProtKB-KW"/>
</dbReference>